<sequence>MAGDYMTLAEAVEYAQMAEEDLHGSTRPVPTPQVLQLVDETDHSAYDCEYVALAQELGVPLVTGDRDVADLFPETAVLLEDYAAG</sequence>
<gene>
    <name evidence="1" type="ORF">GGP83_002759</name>
</gene>
<dbReference type="RefSeq" id="WP_259112610.1">
    <property type="nucleotide sequence ID" value="NZ_JANUBT010000010.1"/>
</dbReference>
<dbReference type="EMBL" id="JANUBB010000012">
    <property type="protein sequence ID" value="MCS3952786.1"/>
    <property type="molecule type" value="Genomic_DNA"/>
</dbReference>
<dbReference type="InterPro" id="IPR029060">
    <property type="entry name" value="PIN-like_dom_sf"/>
</dbReference>
<name>A0A9X2UA72_9BACT</name>
<dbReference type="InterPro" id="IPR044153">
    <property type="entry name" value="PIN_Pae0151-like"/>
</dbReference>
<proteinExistence type="predicted"/>
<protein>
    <submittedName>
        <fullName evidence="1">Nucleic acid-binding protein</fullName>
    </submittedName>
</protein>
<dbReference type="Proteomes" id="UP001155010">
    <property type="component" value="Unassembled WGS sequence"/>
</dbReference>
<dbReference type="SUPFAM" id="SSF88723">
    <property type="entry name" value="PIN domain-like"/>
    <property type="match status" value="1"/>
</dbReference>
<comment type="caution">
    <text evidence="1">The sequence shown here is derived from an EMBL/GenBank/DDBJ whole genome shotgun (WGS) entry which is preliminary data.</text>
</comment>
<dbReference type="Gene3D" id="3.40.50.1010">
    <property type="entry name" value="5'-nuclease"/>
    <property type="match status" value="1"/>
</dbReference>
<dbReference type="CDD" id="cd09873">
    <property type="entry name" value="PIN_Pae0151-like"/>
    <property type="match status" value="1"/>
</dbReference>
<evidence type="ECO:0000313" key="2">
    <source>
        <dbReference type="Proteomes" id="UP001155010"/>
    </source>
</evidence>
<organism evidence="1 2">
    <name type="scientific">Salinibacter ruber</name>
    <dbReference type="NCBI Taxonomy" id="146919"/>
    <lineage>
        <taxon>Bacteria</taxon>
        <taxon>Pseudomonadati</taxon>
        <taxon>Rhodothermota</taxon>
        <taxon>Rhodothermia</taxon>
        <taxon>Rhodothermales</taxon>
        <taxon>Salinibacteraceae</taxon>
        <taxon>Salinibacter</taxon>
    </lineage>
</organism>
<dbReference type="AlphaFoldDB" id="A0A9X2UA72"/>
<accession>A0A9X2UA72</accession>
<evidence type="ECO:0000313" key="1">
    <source>
        <dbReference type="EMBL" id="MCS3952786.1"/>
    </source>
</evidence>
<reference evidence="1" key="1">
    <citation type="submission" date="2022-08" db="EMBL/GenBank/DDBJ databases">
        <title>Genomic Encyclopedia of Type Strains, Phase V (KMG-V): Genome sequencing to study the core and pangenomes of soil and plant-associated prokaryotes.</title>
        <authorList>
            <person name="Whitman W."/>
        </authorList>
    </citation>
    <scope>NUCLEOTIDE SEQUENCE</scope>
    <source>
        <strain evidence="1">SP2017</strain>
    </source>
</reference>